<proteinExistence type="predicted"/>
<dbReference type="AlphaFoldDB" id="A0A560GVN5"/>
<organism evidence="1 2">
    <name type="scientific">Nitrospirillum amazonense</name>
    <dbReference type="NCBI Taxonomy" id="28077"/>
    <lineage>
        <taxon>Bacteria</taxon>
        <taxon>Pseudomonadati</taxon>
        <taxon>Pseudomonadota</taxon>
        <taxon>Alphaproteobacteria</taxon>
        <taxon>Rhodospirillales</taxon>
        <taxon>Azospirillaceae</taxon>
        <taxon>Nitrospirillum</taxon>
    </lineage>
</organism>
<evidence type="ECO:0000313" key="2">
    <source>
        <dbReference type="Proteomes" id="UP000315751"/>
    </source>
</evidence>
<dbReference type="OrthoDB" id="7209000at2"/>
<dbReference type="InterPro" id="IPR011044">
    <property type="entry name" value="Quino_amine_DH_bsu"/>
</dbReference>
<reference evidence="1 2" key="1">
    <citation type="submission" date="2019-06" db="EMBL/GenBank/DDBJ databases">
        <title>Genomic Encyclopedia of Type Strains, Phase IV (KMG-V): Genome sequencing to study the core and pangenomes of soil and plant-associated prokaryotes.</title>
        <authorList>
            <person name="Whitman W."/>
        </authorList>
    </citation>
    <scope>NUCLEOTIDE SEQUENCE [LARGE SCALE GENOMIC DNA]</scope>
    <source>
        <strain evidence="1 2">BR 11622</strain>
    </source>
</reference>
<gene>
    <name evidence="1" type="ORF">FBZ90_11385</name>
</gene>
<comment type="caution">
    <text evidence="1">The sequence shown here is derived from an EMBL/GenBank/DDBJ whole genome shotgun (WGS) entry which is preliminary data.</text>
</comment>
<dbReference type="Proteomes" id="UP000315751">
    <property type="component" value="Unassembled WGS sequence"/>
</dbReference>
<evidence type="ECO:0000313" key="1">
    <source>
        <dbReference type="EMBL" id="TWB38093.1"/>
    </source>
</evidence>
<keyword evidence="2" id="KW-1185">Reference proteome</keyword>
<name>A0A560GVN5_9PROT</name>
<accession>A0A560GVN5</accession>
<sequence>MSIEVSTVVVPRVEPLPIAAEPPPQNPYMAPNGRSNMHNDAFMSDTYGWAGPLGGKLVVTYKSLGGEGASITYDPQGRLVTVCIGPDSRRLLLLDPGTLEVLAAMDLPSGKGGSTGFGGGGYIYLNERNQAVLPTANQQIWVVAVPEGNEGFRVVRIYDLASSIGDSTASILSTLPDWSGRLWWITDSGIVGYVDPDSGACWTLTLDAPQTIGNSFAVDETGGVFIASDYALYRFDVPATGTRPQVTWCYSYDRGLAQKPGQQSWGTGTTPTLVGTAPGESYCGIADNAYPQMHVVVYRREKEVPGNRIVAQVPVFPKGHSDTENSLIGCTGSFFVENNYGYSNGVSTRPVVPGMARVRYDNLPCPGTVAWENGHVTVPSVVSKLSLVTGLLYTYSLKIEDGRHDWFLTAVYAETGAIAWSAKVGSGVLFDNHYSALSIGPDGTVYIPTALGMVMIREA</sequence>
<dbReference type="SUPFAM" id="SSF50969">
    <property type="entry name" value="YVTN repeat-like/Quinoprotein amine dehydrogenase"/>
    <property type="match status" value="1"/>
</dbReference>
<dbReference type="RefSeq" id="WP_145734841.1">
    <property type="nucleotide sequence ID" value="NZ_VITR01000013.1"/>
</dbReference>
<dbReference type="EMBL" id="VITR01000013">
    <property type="protein sequence ID" value="TWB38093.1"/>
    <property type="molecule type" value="Genomic_DNA"/>
</dbReference>
<protein>
    <submittedName>
        <fullName evidence="1">Uncharacterized protein</fullName>
    </submittedName>
</protein>